<evidence type="ECO:0000313" key="2">
    <source>
        <dbReference type="Proteomes" id="UP000664163"/>
    </source>
</evidence>
<evidence type="ECO:0000313" key="1">
    <source>
        <dbReference type="EMBL" id="MBO0329752.1"/>
    </source>
</evidence>
<dbReference type="Proteomes" id="UP000664163">
    <property type="component" value="Unassembled WGS sequence"/>
</dbReference>
<accession>A0ABS3EU27</accession>
<dbReference type="EMBL" id="JAFLND010000001">
    <property type="protein sequence ID" value="MBO0329752.1"/>
    <property type="molecule type" value="Genomic_DNA"/>
</dbReference>
<reference evidence="1 2" key="1">
    <citation type="submission" date="2021-03" db="EMBL/GenBank/DDBJ databases">
        <title>Muricauda sp. CAU 1631 isolated from Incheon.</title>
        <authorList>
            <person name="Kim W."/>
        </authorList>
    </citation>
    <scope>NUCLEOTIDE SEQUENCE [LARGE SCALE GENOMIC DNA]</scope>
    <source>
        <strain evidence="1 2">CAU 1631</strain>
    </source>
</reference>
<organism evidence="1 2">
    <name type="scientific">[Muricauda] lutisoli</name>
    <dbReference type="NCBI Taxonomy" id="2816035"/>
    <lineage>
        <taxon>Bacteria</taxon>
        <taxon>Pseudomonadati</taxon>
        <taxon>Bacteroidota</taxon>
        <taxon>Flavobacteriia</taxon>
        <taxon>Flavobacteriales</taxon>
        <taxon>Flavobacteriaceae</taxon>
        <taxon>Allomuricauda</taxon>
    </lineage>
</organism>
<dbReference type="RefSeq" id="WP_207070210.1">
    <property type="nucleotide sequence ID" value="NZ_JAFLND010000001.1"/>
</dbReference>
<proteinExistence type="predicted"/>
<gene>
    <name evidence="1" type="ORF">J0X13_04285</name>
</gene>
<protein>
    <submittedName>
        <fullName evidence="1">Uncharacterized protein</fullName>
    </submittedName>
</protein>
<comment type="caution">
    <text evidence="1">The sequence shown here is derived from an EMBL/GenBank/DDBJ whole genome shotgun (WGS) entry which is preliminary data.</text>
</comment>
<name>A0ABS3EU27_9FLAO</name>
<keyword evidence="2" id="KW-1185">Reference proteome</keyword>
<sequence>MISKKRKKELRKIYEEKKAKEFFEKLDQQEYSPFEWVTYMTMGSDENDD</sequence>